<dbReference type="EMBL" id="BX284601">
    <property type="protein sequence ID" value="CCD68307.2"/>
    <property type="molecule type" value="Genomic_DNA"/>
</dbReference>
<dbReference type="PANTHER" id="PTHR34152:SF3">
    <property type="entry name" value="CONSERVED PLASMA MEMBRANE PROTEIN-RELATED"/>
    <property type="match status" value="1"/>
</dbReference>
<accession>Q2AAC4</accession>
<evidence type="ECO:0000313" key="2">
    <source>
        <dbReference type="EMBL" id="CCD68307.2"/>
    </source>
</evidence>
<sequence length="138" mass="15527">MLLLLLELVLPAFLLYVGISSIGNCMVDERIPVWLICIASGLFLQLILEAVVQYQKSGNRIRTETDINYTVFNLALTIVRLAMFVAIIIGYVFVFSAYSKNNQCDQLLYWTSFIYCILGLIVFAILLLVVCCVARTSS</sequence>
<keyword evidence="3" id="KW-1185">Reference proteome</keyword>
<feature type="transmembrane region" description="Helical" evidence="1">
    <location>
        <begin position="71"/>
        <end position="95"/>
    </location>
</feature>
<dbReference type="AGR" id="WB:WBGene00044754"/>
<organism evidence="2 3">
    <name type="scientific">Caenorhabditis elegans</name>
    <dbReference type="NCBI Taxonomy" id="6239"/>
    <lineage>
        <taxon>Eukaryota</taxon>
        <taxon>Metazoa</taxon>
        <taxon>Ecdysozoa</taxon>
        <taxon>Nematoda</taxon>
        <taxon>Chromadorea</taxon>
        <taxon>Rhabditida</taxon>
        <taxon>Rhabditina</taxon>
        <taxon>Rhabditomorpha</taxon>
        <taxon>Rhabditoidea</taxon>
        <taxon>Rhabditidae</taxon>
        <taxon>Peloderinae</taxon>
        <taxon>Caenorhabditis</taxon>
    </lineage>
</organism>
<dbReference type="Bgee" id="WBGene00044754">
    <property type="expression patterns" value="Expressed in pharyngeal muscle cell (C elegans) and 1 other cell type or tissue"/>
</dbReference>
<keyword evidence="1" id="KW-1133">Transmembrane helix</keyword>
<dbReference type="PaxDb" id="6239-Y119C1B.12"/>
<dbReference type="HOGENOM" id="CLU_125139_2_0_1"/>
<dbReference type="FunCoup" id="Q2AAC4">
    <property type="interactions" value="3"/>
</dbReference>
<evidence type="ECO:0000256" key="1">
    <source>
        <dbReference type="SAM" id="Phobius"/>
    </source>
</evidence>
<dbReference type="InParanoid" id="Q2AAC4"/>
<feature type="transmembrane region" description="Helical" evidence="1">
    <location>
        <begin position="107"/>
        <end position="134"/>
    </location>
</feature>
<protein>
    <submittedName>
        <fullName evidence="2">Conserved plasma membrane protein</fullName>
    </submittedName>
</protein>
<dbReference type="WormBase" id="Y119C1B.12">
    <property type="protein sequence ID" value="CE54047"/>
    <property type="gene ID" value="WBGene00044754"/>
</dbReference>
<gene>
    <name evidence="2" type="ORF">CELE_Y119C1B.12</name>
    <name evidence="2 4" type="ORF">Y119C1B.12</name>
</gene>
<dbReference type="UCSC" id="Y119C1B.12">
    <property type="organism name" value="c. elegans"/>
</dbReference>
<feature type="transmembrane region" description="Helical" evidence="1">
    <location>
        <begin position="31"/>
        <end position="51"/>
    </location>
</feature>
<reference evidence="2 3" key="1">
    <citation type="journal article" date="1998" name="Science">
        <title>Genome sequence of the nematode C. elegans: a platform for investigating biology.</title>
        <authorList>
            <consortium name="The C. elegans sequencing consortium"/>
            <person name="Sulson J.E."/>
            <person name="Waterston R."/>
        </authorList>
    </citation>
    <scope>NUCLEOTIDE SEQUENCE [LARGE SCALE GENOMIC DNA]</scope>
    <source>
        <strain evidence="2 3">Bristol N2</strain>
    </source>
</reference>
<dbReference type="PANTHER" id="PTHR34152">
    <property type="entry name" value="PROTEIN CBG12353-RELATED"/>
    <property type="match status" value="1"/>
</dbReference>
<dbReference type="PhylomeDB" id="Q2AAC4"/>
<proteinExistence type="predicted"/>
<dbReference type="AlphaFoldDB" id="Q2AAC4"/>
<keyword evidence="1" id="KW-0812">Transmembrane</keyword>
<dbReference type="Proteomes" id="UP000001940">
    <property type="component" value="Chromosome I"/>
</dbReference>
<evidence type="ECO:0000313" key="3">
    <source>
        <dbReference type="Proteomes" id="UP000001940"/>
    </source>
</evidence>
<evidence type="ECO:0000313" key="4">
    <source>
        <dbReference type="WormBase" id="Y119C1B.12"/>
    </source>
</evidence>
<name>Q2AAC4_CAEEL</name>
<keyword evidence="1" id="KW-0472">Membrane</keyword>